<dbReference type="InterPro" id="IPR042188">
    <property type="entry name" value="MmgE/PrpD_sf_2"/>
</dbReference>
<dbReference type="Pfam" id="PF19305">
    <property type="entry name" value="MmgE_PrpD_C"/>
    <property type="match status" value="1"/>
</dbReference>
<reference evidence="5" key="1">
    <citation type="journal article" date="2019" name="Int. J. Syst. Evol. Microbiol.">
        <title>The Global Catalogue of Microorganisms (GCM) 10K type strain sequencing project: providing services to taxonomists for standard genome sequencing and annotation.</title>
        <authorList>
            <consortium name="The Broad Institute Genomics Platform"/>
            <consortium name="The Broad Institute Genome Sequencing Center for Infectious Disease"/>
            <person name="Wu L."/>
            <person name="Ma J."/>
        </authorList>
    </citation>
    <scope>NUCLEOTIDE SEQUENCE [LARGE SCALE GENOMIC DNA]</scope>
    <source>
        <strain evidence="5">CGMCC 1.15341</strain>
    </source>
</reference>
<gene>
    <name evidence="4" type="ORF">GCM10011352_04440</name>
</gene>
<dbReference type="InterPro" id="IPR005656">
    <property type="entry name" value="MmgE_PrpD"/>
</dbReference>
<accession>A0ABQ1JZ04</accession>
<comment type="similarity">
    <text evidence="1">Belongs to the PrpD family.</text>
</comment>
<organism evidence="4 5">
    <name type="scientific">Marinobacterium zhoushanense</name>
    <dbReference type="NCBI Taxonomy" id="1679163"/>
    <lineage>
        <taxon>Bacteria</taxon>
        <taxon>Pseudomonadati</taxon>
        <taxon>Pseudomonadota</taxon>
        <taxon>Gammaproteobacteria</taxon>
        <taxon>Oceanospirillales</taxon>
        <taxon>Oceanospirillaceae</taxon>
        <taxon>Marinobacterium</taxon>
    </lineage>
</organism>
<dbReference type="Gene3D" id="3.30.1330.120">
    <property type="entry name" value="2-methylcitrate dehydratase PrpD"/>
    <property type="match status" value="1"/>
</dbReference>
<protein>
    <submittedName>
        <fullName evidence="4">MmgE/Prp family protein</fullName>
    </submittedName>
</protein>
<dbReference type="EMBL" id="BMIJ01000001">
    <property type="protein sequence ID" value="GGB81790.1"/>
    <property type="molecule type" value="Genomic_DNA"/>
</dbReference>
<evidence type="ECO:0000259" key="3">
    <source>
        <dbReference type="Pfam" id="PF19305"/>
    </source>
</evidence>
<evidence type="ECO:0000259" key="2">
    <source>
        <dbReference type="Pfam" id="PF03972"/>
    </source>
</evidence>
<dbReference type="RefSeq" id="WP_188745462.1">
    <property type="nucleotide sequence ID" value="NZ_BMIJ01000001.1"/>
</dbReference>
<dbReference type="Pfam" id="PF03972">
    <property type="entry name" value="MmgE_PrpD_N"/>
    <property type="match status" value="1"/>
</dbReference>
<dbReference type="Gene3D" id="1.10.4100.10">
    <property type="entry name" value="2-methylcitrate dehydratase PrpD"/>
    <property type="match status" value="1"/>
</dbReference>
<dbReference type="InterPro" id="IPR045336">
    <property type="entry name" value="MmgE_PrpD_N"/>
</dbReference>
<keyword evidence="5" id="KW-1185">Reference proteome</keyword>
<name>A0ABQ1JZ04_9GAMM</name>
<dbReference type="PANTHER" id="PTHR16943">
    <property type="entry name" value="2-METHYLCITRATE DEHYDRATASE-RELATED"/>
    <property type="match status" value="1"/>
</dbReference>
<dbReference type="InterPro" id="IPR045337">
    <property type="entry name" value="MmgE_PrpD_C"/>
</dbReference>
<dbReference type="InterPro" id="IPR036148">
    <property type="entry name" value="MmgE/PrpD_sf"/>
</dbReference>
<evidence type="ECO:0000313" key="5">
    <source>
        <dbReference type="Proteomes" id="UP000629025"/>
    </source>
</evidence>
<feature type="domain" description="MmgE/PrpD C-terminal" evidence="3">
    <location>
        <begin position="265"/>
        <end position="438"/>
    </location>
</feature>
<evidence type="ECO:0000313" key="4">
    <source>
        <dbReference type="EMBL" id="GGB81790.1"/>
    </source>
</evidence>
<dbReference type="SUPFAM" id="SSF103378">
    <property type="entry name" value="2-methylcitrate dehydratase PrpD"/>
    <property type="match status" value="1"/>
</dbReference>
<dbReference type="Proteomes" id="UP000629025">
    <property type="component" value="Unassembled WGS sequence"/>
</dbReference>
<feature type="domain" description="MmgE/PrpD N-terminal" evidence="2">
    <location>
        <begin position="7"/>
        <end position="243"/>
    </location>
</feature>
<dbReference type="PANTHER" id="PTHR16943:SF8">
    <property type="entry name" value="2-METHYLCITRATE DEHYDRATASE"/>
    <property type="match status" value="1"/>
</dbReference>
<dbReference type="InterPro" id="IPR042183">
    <property type="entry name" value="MmgE/PrpD_sf_1"/>
</dbReference>
<evidence type="ECO:0000256" key="1">
    <source>
        <dbReference type="ARBA" id="ARBA00006174"/>
    </source>
</evidence>
<sequence length="453" mass="48428">MDAIIPFADHVVSRSYVDFSTEAITAAKTFLLDALGVGISGVHGQWGDELSETIPLWGSGNDSRVLGRGTRHPCAISALANAFQIHNSEFDCVHEGAVVHPMASIVGAVLAVIDREGGVSGQRLIEAIVLGADVSCGIGVASNSPLRFFRPGTAGGFGATAAVAKLLGFDKETLLNSFGTLYGQTCGTMQSHEEGSMLLALQIGFNTRNAVVSCDLAARGLVAPRNVLEGRFGFFNLFEGEYDIAPVISSLGHSWRIEEVSHKPFPTGRATQGAIEAAIRLKQKHSFDVENIQTVYTHVTPLTARLVGRPMVPGMAPNYARLCLQYSVARALLQGALEPGDFRTEVLDNQSVYKLAQRVNVIVEPNDDPNALGPSCVQLLMRDGQKLGMAIDDMPGSPSNPLTRDQHLNKFRKNLGLAPGAVSENAAERVIALVDNLEHVQDARALLDLLCPV</sequence>
<proteinExistence type="inferred from homology"/>
<comment type="caution">
    <text evidence="4">The sequence shown here is derived from an EMBL/GenBank/DDBJ whole genome shotgun (WGS) entry which is preliminary data.</text>
</comment>